<evidence type="ECO:0000313" key="1">
    <source>
        <dbReference type="EMBL" id="CAF0882326.1"/>
    </source>
</evidence>
<dbReference type="EMBL" id="CAJNOJ010000029">
    <property type="protein sequence ID" value="CAF0882326.1"/>
    <property type="molecule type" value="Genomic_DNA"/>
</dbReference>
<sequence>MCISALEGRGIKEGYIVFHHSPYAIGPVLACYTTTPTAQMTPSYLHPAMSDIPKRLQLEPTSNEIEDKNRRQIIICNNEAMWSEQ</sequence>
<accession>A0A813YCY8</accession>
<dbReference type="AlphaFoldDB" id="A0A813YCY8"/>
<dbReference type="Proteomes" id="UP000663852">
    <property type="component" value="Unassembled WGS sequence"/>
</dbReference>
<proteinExistence type="predicted"/>
<reference evidence="1" key="1">
    <citation type="submission" date="2021-02" db="EMBL/GenBank/DDBJ databases">
        <authorList>
            <person name="Nowell W R."/>
        </authorList>
    </citation>
    <scope>NUCLEOTIDE SEQUENCE</scope>
</reference>
<organism evidence="1 2">
    <name type="scientific">Adineta ricciae</name>
    <name type="common">Rotifer</name>
    <dbReference type="NCBI Taxonomy" id="249248"/>
    <lineage>
        <taxon>Eukaryota</taxon>
        <taxon>Metazoa</taxon>
        <taxon>Spiralia</taxon>
        <taxon>Gnathifera</taxon>
        <taxon>Rotifera</taxon>
        <taxon>Eurotatoria</taxon>
        <taxon>Bdelloidea</taxon>
        <taxon>Adinetida</taxon>
        <taxon>Adinetidae</taxon>
        <taxon>Adineta</taxon>
    </lineage>
</organism>
<gene>
    <name evidence="1" type="ORF">EDS130_LOCUS8855</name>
</gene>
<protein>
    <submittedName>
        <fullName evidence="1">Uncharacterized protein</fullName>
    </submittedName>
</protein>
<name>A0A813YCY8_ADIRI</name>
<evidence type="ECO:0000313" key="2">
    <source>
        <dbReference type="Proteomes" id="UP000663852"/>
    </source>
</evidence>
<comment type="caution">
    <text evidence="1">The sequence shown here is derived from an EMBL/GenBank/DDBJ whole genome shotgun (WGS) entry which is preliminary data.</text>
</comment>